<dbReference type="InterPro" id="IPR003136">
    <property type="entry name" value="Cytidylate_kin"/>
</dbReference>
<feature type="domain" description="Cytidylate kinase" evidence="9">
    <location>
        <begin position="11"/>
        <end position="219"/>
    </location>
</feature>
<dbReference type="HAMAP" id="MF_00238">
    <property type="entry name" value="Cytidyl_kinase_type1"/>
    <property type="match status" value="1"/>
</dbReference>
<keyword evidence="8" id="KW-0963">Cytoplasm</keyword>
<evidence type="ECO:0000256" key="6">
    <source>
        <dbReference type="ARBA" id="ARBA00047615"/>
    </source>
</evidence>
<keyword evidence="5 8" id="KW-0067">ATP-binding</keyword>
<comment type="caution">
    <text evidence="10">The sequence shown here is derived from an EMBL/GenBank/DDBJ whole genome shotgun (WGS) entry which is preliminary data.</text>
</comment>
<dbReference type="PANTHER" id="PTHR21299">
    <property type="entry name" value="CYTIDYLATE KINASE/PANTOATE-BETA-ALANINE LIGASE"/>
    <property type="match status" value="1"/>
</dbReference>
<evidence type="ECO:0000256" key="1">
    <source>
        <dbReference type="ARBA" id="ARBA00009427"/>
    </source>
</evidence>
<evidence type="ECO:0000259" key="9">
    <source>
        <dbReference type="Pfam" id="PF02224"/>
    </source>
</evidence>
<sequence>MTSTNGRKKVIAIDGPAGSGKSTVARALAVRLGFDYLDTGALYRAAALKLTRSGLNESSDDAALSTVLRNTSIEYKNAAVYLDSEDVSVEIRTPEAGHFSSIFSARKPVRDYLLDIQRNAGLSTDIVAEGRDMATVVFPDAWKKFYVTADEQVRAQRRYKQLKEKKADVTKKEAIADVASRDARDTARALAPLVRAADAVEIDTTNLSIEETIQKMLKALAI</sequence>
<protein>
    <recommendedName>
        <fullName evidence="8">Cytidylate kinase</fullName>
        <shortName evidence="8">CK</shortName>
        <ecNumber evidence="8">2.7.4.25</ecNumber>
    </recommendedName>
    <alternativeName>
        <fullName evidence="8">Cytidine monophosphate kinase</fullName>
        <shortName evidence="8">CMP kinase</shortName>
    </alternativeName>
</protein>
<evidence type="ECO:0000256" key="8">
    <source>
        <dbReference type="HAMAP-Rule" id="MF_00238"/>
    </source>
</evidence>
<keyword evidence="11" id="KW-1185">Reference proteome</keyword>
<keyword evidence="4 8" id="KW-0418">Kinase</keyword>
<organism evidence="10 11">
    <name type="scientific">Candidatus Magnetominusculus xianensis</name>
    <dbReference type="NCBI Taxonomy" id="1748249"/>
    <lineage>
        <taxon>Bacteria</taxon>
        <taxon>Pseudomonadati</taxon>
        <taxon>Nitrospirota</taxon>
        <taxon>Nitrospiria</taxon>
        <taxon>Nitrospirales</taxon>
        <taxon>Nitrospiraceae</taxon>
        <taxon>Candidatus Magnetominusculus</taxon>
    </lineage>
</organism>
<name>A0ABR5SG27_9BACT</name>
<dbReference type="Pfam" id="PF02224">
    <property type="entry name" value="Cytidylate_kin"/>
    <property type="match status" value="1"/>
</dbReference>
<proteinExistence type="inferred from homology"/>
<dbReference type="EC" id="2.7.4.25" evidence="8"/>
<dbReference type="Proteomes" id="UP000060487">
    <property type="component" value="Unassembled WGS sequence"/>
</dbReference>
<evidence type="ECO:0000256" key="7">
    <source>
        <dbReference type="ARBA" id="ARBA00048478"/>
    </source>
</evidence>
<dbReference type="PANTHER" id="PTHR21299:SF2">
    <property type="entry name" value="CYTIDYLATE KINASE"/>
    <property type="match status" value="1"/>
</dbReference>
<dbReference type="CDD" id="cd02020">
    <property type="entry name" value="CMPK"/>
    <property type="match status" value="1"/>
</dbReference>
<comment type="subcellular location">
    <subcellularLocation>
        <location evidence="8">Cytoplasm</location>
    </subcellularLocation>
</comment>
<dbReference type="Gene3D" id="3.40.50.300">
    <property type="entry name" value="P-loop containing nucleotide triphosphate hydrolases"/>
    <property type="match status" value="1"/>
</dbReference>
<reference evidence="10 11" key="1">
    <citation type="submission" date="2015-11" db="EMBL/GenBank/DDBJ databases">
        <authorList>
            <person name="Lin W."/>
        </authorList>
    </citation>
    <scope>NUCLEOTIDE SEQUENCE [LARGE SCALE GENOMIC DNA]</scope>
    <source>
        <strain evidence="10 11">HCH-1</strain>
    </source>
</reference>
<gene>
    <name evidence="8 10" type="primary">cmk</name>
    <name evidence="10" type="ORF">ASN18_1359</name>
</gene>
<evidence type="ECO:0000256" key="2">
    <source>
        <dbReference type="ARBA" id="ARBA00022679"/>
    </source>
</evidence>
<dbReference type="EMBL" id="LNQR01000052">
    <property type="protein sequence ID" value="KWT87243.1"/>
    <property type="molecule type" value="Genomic_DNA"/>
</dbReference>
<dbReference type="NCBIfam" id="TIGR00017">
    <property type="entry name" value="cmk"/>
    <property type="match status" value="1"/>
</dbReference>
<comment type="catalytic activity">
    <reaction evidence="6 8">
        <text>dCMP + ATP = dCDP + ADP</text>
        <dbReference type="Rhea" id="RHEA:25094"/>
        <dbReference type="ChEBI" id="CHEBI:30616"/>
        <dbReference type="ChEBI" id="CHEBI:57566"/>
        <dbReference type="ChEBI" id="CHEBI:58593"/>
        <dbReference type="ChEBI" id="CHEBI:456216"/>
        <dbReference type="EC" id="2.7.4.25"/>
    </reaction>
</comment>
<accession>A0ABR5SG27</accession>
<comment type="catalytic activity">
    <reaction evidence="7 8">
        <text>CMP + ATP = CDP + ADP</text>
        <dbReference type="Rhea" id="RHEA:11600"/>
        <dbReference type="ChEBI" id="CHEBI:30616"/>
        <dbReference type="ChEBI" id="CHEBI:58069"/>
        <dbReference type="ChEBI" id="CHEBI:60377"/>
        <dbReference type="ChEBI" id="CHEBI:456216"/>
        <dbReference type="EC" id="2.7.4.25"/>
    </reaction>
</comment>
<feature type="binding site" evidence="8">
    <location>
        <begin position="15"/>
        <end position="23"/>
    </location>
    <ligand>
        <name>ATP</name>
        <dbReference type="ChEBI" id="CHEBI:30616"/>
    </ligand>
</feature>
<dbReference type="RefSeq" id="WP_085051987.1">
    <property type="nucleotide sequence ID" value="NZ_LNQR01000052.1"/>
</dbReference>
<keyword evidence="2 8" id="KW-0808">Transferase</keyword>
<dbReference type="GO" id="GO:0016301">
    <property type="term" value="F:kinase activity"/>
    <property type="evidence" value="ECO:0007669"/>
    <property type="project" value="UniProtKB-KW"/>
</dbReference>
<evidence type="ECO:0000313" key="11">
    <source>
        <dbReference type="Proteomes" id="UP000060487"/>
    </source>
</evidence>
<keyword evidence="3 8" id="KW-0547">Nucleotide-binding</keyword>
<evidence type="ECO:0000256" key="4">
    <source>
        <dbReference type="ARBA" id="ARBA00022777"/>
    </source>
</evidence>
<evidence type="ECO:0000256" key="5">
    <source>
        <dbReference type="ARBA" id="ARBA00022840"/>
    </source>
</evidence>
<evidence type="ECO:0000256" key="3">
    <source>
        <dbReference type="ARBA" id="ARBA00022741"/>
    </source>
</evidence>
<comment type="similarity">
    <text evidence="1 8">Belongs to the cytidylate kinase family. Type 1 subfamily.</text>
</comment>
<dbReference type="SUPFAM" id="SSF52540">
    <property type="entry name" value="P-loop containing nucleoside triphosphate hydrolases"/>
    <property type="match status" value="1"/>
</dbReference>
<dbReference type="InterPro" id="IPR011994">
    <property type="entry name" value="Cytidylate_kinase_dom"/>
</dbReference>
<dbReference type="InterPro" id="IPR027417">
    <property type="entry name" value="P-loop_NTPase"/>
</dbReference>
<evidence type="ECO:0000313" key="10">
    <source>
        <dbReference type="EMBL" id="KWT87243.1"/>
    </source>
</evidence>